<feature type="region of interest" description="Disordered" evidence="1">
    <location>
        <begin position="150"/>
        <end position="172"/>
    </location>
</feature>
<keyword evidence="5" id="KW-1185">Reference proteome</keyword>
<protein>
    <submittedName>
        <fullName evidence="4">Uncharacterized protein</fullName>
    </submittedName>
</protein>
<feature type="compositionally biased region" description="Basic residues" evidence="1">
    <location>
        <begin position="41"/>
        <end position="54"/>
    </location>
</feature>
<reference evidence="4" key="1">
    <citation type="journal article" date="2021" name="bioRxiv">
        <title>Whole Genome Assembly and Annotation of Northern Wild Rice, Zizania palustris L., Supports a Whole Genome Duplication in the Zizania Genus.</title>
        <authorList>
            <person name="Haas M."/>
            <person name="Kono T."/>
            <person name="Macchietto M."/>
            <person name="Millas R."/>
            <person name="McGilp L."/>
            <person name="Shao M."/>
            <person name="Duquette J."/>
            <person name="Hirsch C.N."/>
            <person name="Kimball J."/>
        </authorList>
    </citation>
    <scope>NUCLEOTIDE SEQUENCE</scope>
    <source>
        <tissue evidence="4">Fresh leaf tissue</tissue>
    </source>
</reference>
<feature type="region of interest" description="Disordered" evidence="1">
    <location>
        <begin position="265"/>
        <end position="292"/>
    </location>
</feature>
<organism evidence="4 5">
    <name type="scientific">Zizania palustris</name>
    <name type="common">Northern wild rice</name>
    <dbReference type="NCBI Taxonomy" id="103762"/>
    <lineage>
        <taxon>Eukaryota</taxon>
        <taxon>Viridiplantae</taxon>
        <taxon>Streptophyta</taxon>
        <taxon>Embryophyta</taxon>
        <taxon>Tracheophyta</taxon>
        <taxon>Spermatophyta</taxon>
        <taxon>Magnoliopsida</taxon>
        <taxon>Liliopsida</taxon>
        <taxon>Poales</taxon>
        <taxon>Poaceae</taxon>
        <taxon>BOP clade</taxon>
        <taxon>Oryzoideae</taxon>
        <taxon>Oryzeae</taxon>
        <taxon>Zizaniinae</taxon>
        <taxon>Zizania</taxon>
    </lineage>
</organism>
<dbReference type="InterPro" id="IPR056605">
    <property type="entry name" value="LTI65_LTI78_N"/>
</dbReference>
<sequence length="408" mass="42635">MDAPAMVMHKHVPEEVGFRNIGEEEGGQQQMHREDENQHKPVFKKVKEKVKKIRNAIAGHGGHNGDGGESAGGGSSSSSSEQDEEDMVAQRDGEVEQGWYQEDVEDKPVVMESDPEVHGAPMYDSEKIPAMQEVEGGDVPRVQLGDLGGPVVEDPDAPHSTTPAPRGGEDIGTTPVVRVFESMSVYDDTPRVGAGNPDVEVLKEPIGAASGTSYTDKIKSTAAGTTLYGKNLATTMYEKVAVVGTAMVRKVQQVTHSAGAAVPVVGSQGTPQDDTASATAAARAGASEPVSGHEKGTAVISYIANMMRPSDEDCVLSEAISGAVRRRKEEVGSTVAQRLPAAAPGNAMAKAREAPAQVLTKAREAVSSLTGGSNDVSETVQPTTDASVAEGVDAVEAPAFRDTSPKLE</sequence>
<feature type="region of interest" description="Disordered" evidence="1">
    <location>
        <begin position="365"/>
        <end position="408"/>
    </location>
</feature>
<feature type="compositionally biased region" description="Polar residues" evidence="1">
    <location>
        <begin position="367"/>
        <end position="386"/>
    </location>
</feature>
<name>A0A8J5W768_ZIZPA</name>
<dbReference type="Pfam" id="PF23399">
    <property type="entry name" value="LTI65_PGEED"/>
    <property type="match status" value="1"/>
</dbReference>
<dbReference type="GO" id="GO:0006950">
    <property type="term" value="P:response to stress"/>
    <property type="evidence" value="ECO:0007669"/>
    <property type="project" value="TreeGrafter"/>
</dbReference>
<dbReference type="OrthoDB" id="670168at2759"/>
<dbReference type="PANTHER" id="PTHR33836:SF1">
    <property type="entry name" value="LOW-TEMPERATURE-INDUCED 65 KDA PROTEIN-RELATED"/>
    <property type="match status" value="1"/>
</dbReference>
<dbReference type="InterPro" id="IPR037491">
    <property type="entry name" value="LTI78/LTI65"/>
</dbReference>
<dbReference type="Pfam" id="PF23403">
    <property type="entry name" value="LTI65_LTI78_N"/>
    <property type="match status" value="1"/>
</dbReference>
<dbReference type="InterPro" id="IPR057059">
    <property type="entry name" value="LTI65/LTI78_PGEED"/>
</dbReference>
<evidence type="ECO:0000313" key="5">
    <source>
        <dbReference type="Proteomes" id="UP000729402"/>
    </source>
</evidence>
<accession>A0A8J5W768</accession>
<feature type="compositionally biased region" description="Low complexity" evidence="1">
    <location>
        <begin position="275"/>
        <end position="287"/>
    </location>
</feature>
<feature type="region of interest" description="Disordered" evidence="1">
    <location>
        <begin position="1"/>
        <end position="100"/>
    </location>
</feature>
<dbReference type="GO" id="GO:0009737">
    <property type="term" value="P:response to abscisic acid"/>
    <property type="evidence" value="ECO:0007669"/>
    <property type="project" value="InterPro"/>
</dbReference>
<evidence type="ECO:0000259" key="3">
    <source>
        <dbReference type="Pfam" id="PF23403"/>
    </source>
</evidence>
<proteinExistence type="predicted"/>
<dbReference type="EMBL" id="JAAALK010000082">
    <property type="protein sequence ID" value="KAG8084203.1"/>
    <property type="molecule type" value="Genomic_DNA"/>
</dbReference>
<dbReference type="PANTHER" id="PTHR33836">
    <property type="entry name" value="LOW-TEMPERATURE-INDUCED 65 KDA PROTEIN-RELATED"/>
    <property type="match status" value="1"/>
</dbReference>
<comment type="caution">
    <text evidence="4">The sequence shown here is derived from an EMBL/GenBank/DDBJ whole genome shotgun (WGS) entry which is preliminary data.</text>
</comment>
<reference evidence="4" key="2">
    <citation type="submission" date="2021-02" db="EMBL/GenBank/DDBJ databases">
        <authorList>
            <person name="Kimball J.A."/>
            <person name="Haas M.W."/>
            <person name="Macchietto M."/>
            <person name="Kono T."/>
            <person name="Duquette J."/>
            <person name="Shao M."/>
        </authorList>
    </citation>
    <scope>NUCLEOTIDE SEQUENCE</scope>
    <source>
        <tissue evidence="4">Fresh leaf tissue</tissue>
    </source>
</reference>
<feature type="domain" description="LTI65/LTI78 N-terminal" evidence="3">
    <location>
        <begin position="37"/>
        <end position="128"/>
    </location>
</feature>
<feature type="domain" description="LTI65/LTI78 PGEED repeat" evidence="2">
    <location>
        <begin position="295"/>
        <end position="324"/>
    </location>
</feature>
<evidence type="ECO:0000256" key="1">
    <source>
        <dbReference type="SAM" id="MobiDB-lite"/>
    </source>
</evidence>
<gene>
    <name evidence="4" type="ORF">GUJ93_ZPchr0010g9737</name>
</gene>
<dbReference type="Proteomes" id="UP000729402">
    <property type="component" value="Unassembled WGS sequence"/>
</dbReference>
<feature type="compositionally biased region" description="Gly residues" evidence="1">
    <location>
        <begin position="59"/>
        <end position="75"/>
    </location>
</feature>
<dbReference type="AlphaFoldDB" id="A0A8J5W768"/>
<evidence type="ECO:0000313" key="4">
    <source>
        <dbReference type="EMBL" id="KAG8084203.1"/>
    </source>
</evidence>
<evidence type="ECO:0000259" key="2">
    <source>
        <dbReference type="Pfam" id="PF23399"/>
    </source>
</evidence>